<reference evidence="2" key="1">
    <citation type="journal article" date="2020" name="Nature">
        <title>Giant virus diversity and host interactions through global metagenomics.</title>
        <authorList>
            <person name="Schulz F."/>
            <person name="Roux S."/>
            <person name="Paez-Espino D."/>
            <person name="Jungbluth S."/>
            <person name="Walsh D.A."/>
            <person name="Denef V.J."/>
            <person name="McMahon K.D."/>
            <person name="Konstantinidis K.T."/>
            <person name="Eloe-Fadrosh E.A."/>
            <person name="Kyrpides N.C."/>
            <person name="Woyke T."/>
        </authorList>
    </citation>
    <scope>NUCLEOTIDE SEQUENCE</scope>
    <source>
        <strain evidence="2">GVMAG-M-3300018416-26</strain>
    </source>
</reference>
<keyword evidence="1" id="KW-0175">Coiled coil</keyword>
<evidence type="ECO:0000313" key="2">
    <source>
        <dbReference type="EMBL" id="QHS94437.1"/>
    </source>
</evidence>
<organism evidence="2">
    <name type="scientific">viral metagenome</name>
    <dbReference type="NCBI Taxonomy" id="1070528"/>
    <lineage>
        <taxon>unclassified sequences</taxon>
        <taxon>metagenomes</taxon>
        <taxon>organismal metagenomes</taxon>
    </lineage>
</organism>
<accession>A0A6C0BPX1</accession>
<feature type="coiled-coil region" evidence="1">
    <location>
        <begin position="647"/>
        <end position="674"/>
    </location>
</feature>
<dbReference type="EMBL" id="MN739224">
    <property type="protein sequence ID" value="QHS94437.1"/>
    <property type="molecule type" value="Genomic_DNA"/>
</dbReference>
<proteinExistence type="predicted"/>
<sequence>MSNLYDFTDLEKYLQPIFPKTEDPISFVTLQTEIKTKDIFIQSSDTFLKGTDMTTFQGIIEKIKKYIESRIDNCSINTRNFKSNKVMNSIMTDMYEITTIEIDAKTLDTNMNVKITNDINFVSQHFFNKTNGVNGKALDKRESLEQEKPYEESKLKENTNSTKNSLNNQTFINLQKLYTNQGVGFMQISRTSRKKPYAIIMRNILGYIVYNCNTEHYKGIYNQMKQVIEKLILNKSYKTILMNEDILDSEIRANYNIARNDNILTDYLRKLLIFVENVLALLEKNDFTEHLLLNETKCLTPKEKNHILSVTSILKQIAEVQIKNNKGNKDLILNIHYGDIYNKVWESIITNRDLKIFATMFGLITTKNTEFEWENITPRYIKRNDLVFQSDIFQSSLYDFKFNHSKVKQFNINVTPDNLDEQLYVTTMAMVIHNLTILEENKFNYVSPMKEFSSKSTYLKNLYNIYSEPLQKKFEDIMNKYIECFRNFVFKKDSIALGLGAYLISLIIFPYLPYKWIHSQALQQDINSSVFHELSCFDSMYSFVEETANGYRDKVECFQQEPYMLGFFSSINPSRRAGSCQDNTLIELMKYDMKNELYGMSMVSYPLITHWSAVDFESSFDLYEKGFYITHKNVIASDKLLANIQSTEKLEVNIKLARSDIQRIENNNYQARANVFLAMTMAHVYRHTNIDGRKNDDNGIAFKQIKKDIGDSSFEKEVLHYITKFVPIIDTNTTNDTYSTQKEFNFSSIMTIFDRYYDDIVKTNNKGKKKQESPFGGGGKPNPYIKVGKCNNRTIYKKKNTFYVRVKDPTTNKMVYKRLTKSMKM</sequence>
<name>A0A6C0BPX1_9ZZZZ</name>
<dbReference type="AlphaFoldDB" id="A0A6C0BPX1"/>
<protein>
    <submittedName>
        <fullName evidence="2">Uncharacterized protein</fullName>
    </submittedName>
</protein>
<evidence type="ECO:0000256" key="1">
    <source>
        <dbReference type="SAM" id="Coils"/>
    </source>
</evidence>